<reference evidence="1 2" key="1">
    <citation type="journal article" date="2012" name="Genome Biol.">
        <title>Genome and low-iron response of an oceanic diatom adapted to chronic iron limitation.</title>
        <authorList>
            <person name="Lommer M."/>
            <person name="Specht M."/>
            <person name="Roy A.S."/>
            <person name="Kraemer L."/>
            <person name="Andreson R."/>
            <person name="Gutowska M.A."/>
            <person name="Wolf J."/>
            <person name="Bergner S.V."/>
            <person name="Schilhabel M.B."/>
            <person name="Klostermeier U.C."/>
            <person name="Beiko R.G."/>
            <person name="Rosenstiel P."/>
            <person name="Hippler M."/>
            <person name="Laroche J."/>
        </authorList>
    </citation>
    <scope>NUCLEOTIDE SEQUENCE [LARGE SCALE GENOMIC DNA]</scope>
    <source>
        <strain evidence="1 2">CCMP1005</strain>
    </source>
</reference>
<name>K0RXH3_THAOC</name>
<organism evidence="1 2">
    <name type="scientific">Thalassiosira oceanica</name>
    <name type="common">Marine diatom</name>
    <dbReference type="NCBI Taxonomy" id="159749"/>
    <lineage>
        <taxon>Eukaryota</taxon>
        <taxon>Sar</taxon>
        <taxon>Stramenopiles</taxon>
        <taxon>Ochrophyta</taxon>
        <taxon>Bacillariophyta</taxon>
        <taxon>Coscinodiscophyceae</taxon>
        <taxon>Thalassiosirophycidae</taxon>
        <taxon>Thalassiosirales</taxon>
        <taxon>Thalassiosiraceae</taxon>
        <taxon>Thalassiosira</taxon>
    </lineage>
</organism>
<dbReference type="AlphaFoldDB" id="K0RXH3"/>
<feature type="non-terminal residue" evidence="1">
    <location>
        <position position="101"/>
    </location>
</feature>
<accession>K0RXH3</accession>
<gene>
    <name evidence="1" type="ORF">THAOC_29388</name>
</gene>
<comment type="caution">
    <text evidence="1">The sequence shown here is derived from an EMBL/GenBank/DDBJ whole genome shotgun (WGS) entry which is preliminary data.</text>
</comment>
<dbReference type="Proteomes" id="UP000266841">
    <property type="component" value="Unassembled WGS sequence"/>
</dbReference>
<sequence length="101" mass="11374">MVAITDPFYEAMKRGDFAWPDNEVSAILVFGICSSFQRNSRVLCAEFVIARDYFSLKDIIESYRNFVEECFGPSSCLANHANSALLDVVTDMQAEIEAYAQ</sequence>
<protein>
    <submittedName>
        <fullName evidence="1">Uncharacterized protein</fullName>
    </submittedName>
</protein>
<keyword evidence="2" id="KW-1185">Reference proteome</keyword>
<evidence type="ECO:0000313" key="1">
    <source>
        <dbReference type="EMBL" id="EJK51437.1"/>
    </source>
</evidence>
<evidence type="ECO:0000313" key="2">
    <source>
        <dbReference type="Proteomes" id="UP000266841"/>
    </source>
</evidence>
<dbReference type="EMBL" id="AGNL01041632">
    <property type="protein sequence ID" value="EJK51437.1"/>
    <property type="molecule type" value="Genomic_DNA"/>
</dbReference>
<proteinExistence type="predicted"/>